<reference evidence="2 3" key="1">
    <citation type="submission" date="2024-04" db="EMBL/GenBank/DDBJ databases">
        <title>Phyllosticta paracitricarpa is synonymous to the EU quarantine fungus P. citricarpa based on phylogenomic analyses.</title>
        <authorList>
            <consortium name="Lawrence Berkeley National Laboratory"/>
            <person name="Van Ingen-Buijs V.A."/>
            <person name="Van Westerhoven A.C."/>
            <person name="Haridas S."/>
            <person name="Skiadas P."/>
            <person name="Martin F."/>
            <person name="Groenewald J.Z."/>
            <person name="Crous P.W."/>
            <person name="Seidl M.F."/>
        </authorList>
    </citation>
    <scope>NUCLEOTIDE SEQUENCE [LARGE SCALE GENOMIC DNA]</scope>
    <source>
        <strain evidence="2 3">CBS 123371</strain>
    </source>
</reference>
<evidence type="ECO:0000256" key="1">
    <source>
        <dbReference type="SAM" id="MobiDB-lite"/>
    </source>
</evidence>
<proteinExistence type="predicted"/>
<name>A0ABR1KU06_9PEZI</name>
<organism evidence="2 3">
    <name type="scientific">Phyllosticta citriasiana</name>
    <dbReference type="NCBI Taxonomy" id="595635"/>
    <lineage>
        <taxon>Eukaryota</taxon>
        <taxon>Fungi</taxon>
        <taxon>Dikarya</taxon>
        <taxon>Ascomycota</taxon>
        <taxon>Pezizomycotina</taxon>
        <taxon>Dothideomycetes</taxon>
        <taxon>Dothideomycetes incertae sedis</taxon>
        <taxon>Botryosphaeriales</taxon>
        <taxon>Phyllostictaceae</taxon>
        <taxon>Phyllosticta</taxon>
    </lineage>
</organism>
<comment type="caution">
    <text evidence="2">The sequence shown here is derived from an EMBL/GenBank/DDBJ whole genome shotgun (WGS) entry which is preliminary data.</text>
</comment>
<dbReference type="Proteomes" id="UP001363622">
    <property type="component" value="Unassembled WGS sequence"/>
</dbReference>
<evidence type="ECO:0000313" key="2">
    <source>
        <dbReference type="EMBL" id="KAK7518733.1"/>
    </source>
</evidence>
<evidence type="ECO:0000313" key="3">
    <source>
        <dbReference type="Proteomes" id="UP001363622"/>
    </source>
</evidence>
<feature type="region of interest" description="Disordered" evidence="1">
    <location>
        <begin position="12"/>
        <end position="80"/>
    </location>
</feature>
<feature type="compositionally biased region" description="Polar residues" evidence="1">
    <location>
        <begin position="12"/>
        <end position="25"/>
    </location>
</feature>
<sequence length="150" mass="16890">MLPASLCLVQQIASTPPSHSTQKQTPCEEKPPEQPTPLQIHRPLAHKASHTAHTLPNNASTPSPRRSTSLPQSLRPPRAQLAQMLRQANPARLVDQRRACSPARRPLCSSWRYLPYLVALIRLPDRRRRSWLVRRGGGADVPWLLRGMLL</sequence>
<keyword evidence="3" id="KW-1185">Reference proteome</keyword>
<feature type="compositionally biased region" description="Low complexity" evidence="1">
    <location>
        <begin position="60"/>
        <end position="78"/>
    </location>
</feature>
<protein>
    <submittedName>
        <fullName evidence="2">Uncharacterized protein</fullName>
    </submittedName>
</protein>
<gene>
    <name evidence="2" type="ORF">IWZ03DRAFT_374528</name>
</gene>
<dbReference type="EMBL" id="JBBPHU010000004">
    <property type="protein sequence ID" value="KAK7518733.1"/>
    <property type="molecule type" value="Genomic_DNA"/>
</dbReference>
<accession>A0ABR1KU06</accession>